<dbReference type="NCBIfam" id="TIGR00254">
    <property type="entry name" value="GGDEF"/>
    <property type="match status" value="1"/>
</dbReference>
<evidence type="ECO:0000313" key="2">
    <source>
        <dbReference type="EMBL" id="TWI52899.1"/>
    </source>
</evidence>
<dbReference type="Proteomes" id="UP000315711">
    <property type="component" value="Unassembled WGS sequence"/>
</dbReference>
<dbReference type="PANTHER" id="PTHR46663:SF2">
    <property type="entry name" value="GGDEF DOMAIN-CONTAINING PROTEIN"/>
    <property type="match status" value="1"/>
</dbReference>
<dbReference type="InterPro" id="IPR052163">
    <property type="entry name" value="DGC-Regulatory_Protein"/>
</dbReference>
<evidence type="ECO:0000313" key="3">
    <source>
        <dbReference type="Proteomes" id="UP000315711"/>
    </source>
</evidence>
<dbReference type="PROSITE" id="PS50887">
    <property type="entry name" value="GGDEF"/>
    <property type="match status" value="1"/>
</dbReference>
<evidence type="ECO:0000259" key="1">
    <source>
        <dbReference type="PROSITE" id="PS50887"/>
    </source>
</evidence>
<dbReference type="SMART" id="SM00065">
    <property type="entry name" value="GAF"/>
    <property type="match status" value="1"/>
</dbReference>
<dbReference type="SUPFAM" id="SSF55073">
    <property type="entry name" value="Nucleotide cyclase"/>
    <property type="match status" value="1"/>
</dbReference>
<dbReference type="InterPro" id="IPR043128">
    <property type="entry name" value="Rev_trsase/Diguanyl_cyclase"/>
</dbReference>
<dbReference type="InterPro" id="IPR029787">
    <property type="entry name" value="Nucleotide_cyclase"/>
</dbReference>
<reference evidence="2 3" key="1">
    <citation type="journal article" date="2015" name="Stand. Genomic Sci.">
        <title>Genomic Encyclopedia of Bacterial and Archaeal Type Strains, Phase III: the genomes of soil and plant-associated and newly described type strains.</title>
        <authorList>
            <person name="Whitman W.B."/>
            <person name="Woyke T."/>
            <person name="Klenk H.P."/>
            <person name="Zhou Y."/>
            <person name="Lilburn T.G."/>
            <person name="Beck B.J."/>
            <person name="De Vos P."/>
            <person name="Vandamme P."/>
            <person name="Eisen J.A."/>
            <person name="Garrity G."/>
            <person name="Hugenholtz P."/>
            <person name="Kyrpides N.C."/>
        </authorList>
    </citation>
    <scope>NUCLEOTIDE SEQUENCE [LARGE SCALE GENOMIC DNA]</scope>
    <source>
        <strain evidence="2 3">CGMCC 1.10116</strain>
    </source>
</reference>
<dbReference type="EMBL" id="VLKZ01000016">
    <property type="protein sequence ID" value="TWI52899.1"/>
    <property type="molecule type" value="Genomic_DNA"/>
</dbReference>
<dbReference type="OrthoDB" id="9759607at2"/>
<organism evidence="2 3">
    <name type="scientific">Halalkalibacter nanhaiisediminis</name>
    <dbReference type="NCBI Taxonomy" id="688079"/>
    <lineage>
        <taxon>Bacteria</taxon>
        <taxon>Bacillati</taxon>
        <taxon>Bacillota</taxon>
        <taxon>Bacilli</taxon>
        <taxon>Bacillales</taxon>
        <taxon>Bacillaceae</taxon>
        <taxon>Halalkalibacter</taxon>
    </lineage>
</organism>
<dbReference type="CDD" id="cd01949">
    <property type="entry name" value="GGDEF"/>
    <property type="match status" value="1"/>
</dbReference>
<protein>
    <submittedName>
        <fullName evidence="2">Diguanylate cyclase (GGDEF)-like protein</fullName>
    </submittedName>
</protein>
<dbReference type="InterPro" id="IPR000160">
    <property type="entry name" value="GGDEF_dom"/>
</dbReference>
<gene>
    <name evidence="2" type="ORF">IQ10_03594</name>
</gene>
<name>A0A562Q839_9BACI</name>
<dbReference type="Gene3D" id="3.30.450.40">
    <property type="match status" value="1"/>
</dbReference>
<feature type="domain" description="GGDEF" evidence="1">
    <location>
        <begin position="176"/>
        <end position="309"/>
    </location>
</feature>
<dbReference type="Gene3D" id="3.30.70.270">
    <property type="match status" value="1"/>
</dbReference>
<dbReference type="RefSeq" id="WP_158640074.1">
    <property type="nucleotide sequence ID" value="NZ_VLKZ01000016.1"/>
</dbReference>
<dbReference type="InterPro" id="IPR003018">
    <property type="entry name" value="GAF"/>
</dbReference>
<dbReference type="InterPro" id="IPR029016">
    <property type="entry name" value="GAF-like_dom_sf"/>
</dbReference>
<proteinExistence type="predicted"/>
<dbReference type="AlphaFoldDB" id="A0A562Q839"/>
<dbReference type="SMART" id="SM00267">
    <property type="entry name" value="GGDEF"/>
    <property type="match status" value="1"/>
</dbReference>
<dbReference type="Pfam" id="PF01590">
    <property type="entry name" value="GAF"/>
    <property type="match status" value="1"/>
</dbReference>
<dbReference type="Pfam" id="PF00990">
    <property type="entry name" value="GGDEF"/>
    <property type="match status" value="1"/>
</dbReference>
<keyword evidence="3" id="KW-1185">Reference proteome</keyword>
<dbReference type="PANTHER" id="PTHR46663">
    <property type="entry name" value="DIGUANYLATE CYCLASE DGCT-RELATED"/>
    <property type="match status" value="1"/>
</dbReference>
<dbReference type="FunFam" id="3.30.70.270:FF:000001">
    <property type="entry name" value="Diguanylate cyclase domain protein"/>
    <property type="match status" value="1"/>
</dbReference>
<comment type="caution">
    <text evidence="2">The sequence shown here is derived from an EMBL/GenBank/DDBJ whole genome shotgun (WGS) entry which is preliminary data.</text>
</comment>
<dbReference type="SUPFAM" id="SSF55781">
    <property type="entry name" value="GAF domain-like"/>
    <property type="match status" value="1"/>
</dbReference>
<accession>A0A562Q839</accession>
<sequence>MITYRSLDEAADRILTVLKDFIGTNTLFIATNDGLDNTIIRAFNRDEQIVKEGEAIPFMQSYCSLVLQNRSSYLYISDTTTHPLSIDMDITSQLGACSFIGVPIMTSTNQCYGTICAMDRQDLELNDTHIGLLQAMASLFSYVVELEQTTLIDSLTGLYNRNYLKRIRSEEINVEKDLVFLFIDIDDFKSINDTYGHDVGDQVLIEFAKRLNRNMRDSDAIIRMGGDEFLVIVDYWAETDGEVEVIAERIMSLMKEPFTIDNHSINLTMSIGISRREEKEDQSIQHLLKIADHNMYDVKKNGKSAYKYM</sequence>